<organism evidence="1 2">
    <name type="scientific">Allosphingosinicella deserti</name>
    <dbReference type="NCBI Taxonomy" id="2116704"/>
    <lineage>
        <taxon>Bacteria</taxon>
        <taxon>Pseudomonadati</taxon>
        <taxon>Pseudomonadota</taxon>
        <taxon>Alphaproteobacteria</taxon>
        <taxon>Sphingomonadales</taxon>
        <taxon>Sphingomonadaceae</taxon>
        <taxon>Allosphingosinicella</taxon>
    </lineage>
</organism>
<evidence type="ECO:0000313" key="1">
    <source>
        <dbReference type="EMBL" id="PSJ43234.1"/>
    </source>
</evidence>
<evidence type="ECO:0000313" key="2">
    <source>
        <dbReference type="Proteomes" id="UP000241167"/>
    </source>
</evidence>
<gene>
    <name evidence="1" type="ORF">C7I55_02305</name>
</gene>
<dbReference type="Proteomes" id="UP000241167">
    <property type="component" value="Unassembled WGS sequence"/>
</dbReference>
<dbReference type="RefSeq" id="WP_106511254.1">
    <property type="nucleotide sequence ID" value="NZ_PXYI01000001.1"/>
</dbReference>
<dbReference type="AlphaFoldDB" id="A0A2P7QZ45"/>
<name>A0A2P7QZ45_9SPHN</name>
<keyword evidence="2" id="KW-1185">Reference proteome</keyword>
<dbReference type="EMBL" id="PXYI01000001">
    <property type="protein sequence ID" value="PSJ43234.1"/>
    <property type="molecule type" value="Genomic_DNA"/>
</dbReference>
<sequence>MSDHLEKLGRQRLLAQETLCRSLVSEAADDELRQTLQAMAEVYAQAARAAELDSRADVR</sequence>
<accession>A0A2P7QZ45</accession>
<comment type="caution">
    <text evidence="1">The sequence shown here is derived from an EMBL/GenBank/DDBJ whole genome shotgun (WGS) entry which is preliminary data.</text>
</comment>
<protein>
    <submittedName>
        <fullName evidence="1">Uncharacterized protein</fullName>
    </submittedName>
</protein>
<proteinExistence type="predicted"/>
<reference evidence="1 2" key="1">
    <citation type="submission" date="2018-03" db="EMBL/GenBank/DDBJ databases">
        <title>The draft genome of Sphingosinicella sp. GL-C-18.</title>
        <authorList>
            <person name="Liu L."/>
            <person name="Li L."/>
            <person name="Liang L."/>
            <person name="Zhang X."/>
            <person name="Wang T."/>
        </authorList>
    </citation>
    <scope>NUCLEOTIDE SEQUENCE [LARGE SCALE GENOMIC DNA]</scope>
    <source>
        <strain evidence="1 2">GL-C-18</strain>
    </source>
</reference>